<evidence type="ECO:0000256" key="1">
    <source>
        <dbReference type="SAM" id="MobiDB-lite"/>
    </source>
</evidence>
<feature type="region of interest" description="Disordered" evidence="1">
    <location>
        <begin position="1"/>
        <end position="21"/>
    </location>
</feature>
<sequence length="130" mass="15387">MEQVVHHGHNGPFKRSNEPRSRFFGDPKFRRHFCQKITWTSIKTLTMEPVGHHGQNSTRFYGDPEFRRQFCQKFMWTSVKILAMEQVGHHSQNVPFTRLNEPRSNPRDFMVTQKSDVILAKILPRTPLRP</sequence>
<accession>A0A9J5Z4M0</accession>
<name>A0A9J5Z4M0_SOLCO</name>
<proteinExistence type="predicted"/>
<keyword evidence="3" id="KW-1185">Reference proteome</keyword>
<protein>
    <submittedName>
        <fullName evidence="2">Uncharacterized protein</fullName>
    </submittedName>
</protein>
<gene>
    <name evidence="2" type="ORF">H5410_029309</name>
</gene>
<dbReference type="Proteomes" id="UP000824120">
    <property type="component" value="Chromosome 5"/>
</dbReference>
<reference evidence="2 3" key="1">
    <citation type="submission" date="2020-09" db="EMBL/GenBank/DDBJ databases">
        <title>De no assembly of potato wild relative species, Solanum commersonii.</title>
        <authorList>
            <person name="Cho K."/>
        </authorList>
    </citation>
    <scope>NUCLEOTIDE SEQUENCE [LARGE SCALE GENOMIC DNA]</scope>
    <source>
        <strain evidence="2">LZ3.2</strain>
        <tissue evidence="2">Leaf</tissue>
    </source>
</reference>
<evidence type="ECO:0000313" key="2">
    <source>
        <dbReference type="EMBL" id="KAG5607817.1"/>
    </source>
</evidence>
<dbReference type="AlphaFoldDB" id="A0A9J5Z4M0"/>
<organism evidence="2 3">
    <name type="scientific">Solanum commersonii</name>
    <name type="common">Commerson's wild potato</name>
    <name type="synonym">Commerson's nightshade</name>
    <dbReference type="NCBI Taxonomy" id="4109"/>
    <lineage>
        <taxon>Eukaryota</taxon>
        <taxon>Viridiplantae</taxon>
        <taxon>Streptophyta</taxon>
        <taxon>Embryophyta</taxon>
        <taxon>Tracheophyta</taxon>
        <taxon>Spermatophyta</taxon>
        <taxon>Magnoliopsida</taxon>
        <taxon>eudicotyledons</taxon>
        <taxon>Gunneridae</taxon>
        <taxon>Pentapetalae</taxon>
        <taxon>asterids</taxon>
        <taxon>lamiids</taxon>
        <taxon>Solanales</taxon>
        <taxon>Solanaceae</taxon>
        <taxon>Solanoideae</taxon>
        <taxon>Solaneae</taxon>
        <taxon>Solanum</taxon>
    </lineage>
</organism>
<evidence type="ECO:0000313" key="3">
    <source>
        <dbReference type="Proteomes" id="UP000824120"/>
    </source>
</evidence>
<dbReference type="EMBL" id="JACXVP010000005">
    <property type="protein sequence ID" value="KAG5607817.1"/>
    <property type="molecule type" value="Genomic_DNA"/>
</dbReference>
<comment type="caution">
    <text evidence="2">The sequence shown here is derived from an EMBL/GenBank/DDBJ whole genome shotgun (WGS) entry which is preliminary data.</text>
</comment>